<keyword evidence="8" id="KW-0472">Membrane</keyword>
<evidence type="ECO:0000256" key="3">
    <source>
        <dbReference type="ARBA" id="ARBA00022553"/>
    </source>
</evidence>
<evidence type="ECO:0000256" key="2">
    <source>
        <dbReference type="ARBA" id="ARBA00012438"/>
    </source>
</evidence>
<dbReference type="InterPro" id="IPR011495">
    <property type="entry name" value="Sig_transdc_His_kin_sub2_dim/P"/>
</dbReference>
<name>A0ABW3Z419_9HYPH</name>
<keyword evidence="6 10" id="KW-0418">Kinase</keyword>
<comment type="catalytic activity">
    <reaction evidence="1">
        <text>ATP + protein L-histidine = ADP + protein N-phospho-L-histidine.</text>
        <dbReference type="EC" id="2.7.13.3"/>
    </reaction>
</comment>
<reference evidence="11" key="1">
    <citation type="journal article" date="2019" name="Int. J. Syst. Evol. Microbiol.">
        <title>The Global Catalogue of Microorganisms (GCM) 10K type strain sequencing project: providing services to taxonomists for standard genome sequencing and annotation.</title>
        <authorList>
            <consortium name="The Broad Institute Genomics Platform"/>
            <consortium name="The Broad Institute Genome Sequencing Center for Infectious Disease"/>
            <person name="Wu L."/>
            <person name="Ma J."/>
        </authorList>
    </citation>
    <scope>NUCLEOTIDE SEQUENCE [LARGE SCALE GENOMIC DNA]</scope>
    <source>
        <strain evidence="11">CCUG 61696</strain>
    </source>
</reference>
<dbReference type="GO" id="GO:0016301">
    <property type="term" value="F:kinase activity"/>
    <property type="evidence" value="ECO:0007669"/>
    <property type="project" value="UniProtKB-KW"/>
</dbReference>
<keyword evidence="8" id="KW-1133">Transmembrane helix</keyword>
<dbReference type="Pfam" id="PF07568">
    <property type="entry name" value="HisKA_2"/>
    <property type="match status" value="1"/>
</dbReference>
<evidence type="ECO:0000313" key="10">
    <source>
        <dbReference type="EMBL" id="MFD1330969.1"/>
    </source>
</evidence>
<evidence type="ECO:0000256" key="5">
    <source>
        <dbReference type="ARBA" id="ARBA00022741"/>
    </source>
</evidence>
<comment type="caution">
    <text evidence="10">The sequence shown here is derived from an EMBL/GenBank/DDBJ whole genome shotgun (WGS) entry which is preliminary data.</text>
</comment>
<dbReference type="Proteomes" id="UP001597171">
    <property type="component" value="Unassembled WGS sequence"/>
</dbReference>
<dbReference type="PROSITE" id="PS50885">
    <property type="entry name" value="HAMP"/>
    <property type="match status" value="1"/>
</dbReference>
<gene>
    <name evidence="10" type="ORF">ACFQ4O_03060</name>
</gene>
<keyword evidence="3" id="KW-0597">Phosphoprotein</keyword>
<protein>
    <recommendedName>
        <fullName evidence="2">histidine kinase</fullName>
        <ecNumber evidence="2">2.7.13.3</ecNumber>
    </recommendedName>
</protein>
<keyword evidence="5" id="KW-0547">Nucleotide-binding</keyword>
<dbReference type="PANTHER" id="PTHR41523:SF8">
    <property type="entry name" value="ETHYLENE RESPONSE SENSOR PROTEIN"/>
    <property type="match status" value="1"/>
</dbReference>
<dbReference type="EMBL" id="JBHTMX010000010">
    <property type="protein sequence ID" value="MFD1330969.1"/>
    <property type="molecule type" value="Genomic_DNA"/>
</dbReference>
<evidence type="ECO:0000256" key="4">
    <source>
        <dbReference type="ARBA" id="ARBA00022679"/>
    </source>
</evidence>
<evidence type="ECO:0000256" key="8">
    <source>
        <dbReference type="SAM" id="Phobius"/>
    </source>
</evidence>
<dbReference type="RefSeq" id="WP_378774169.1">
    <property type="nucleotide sequence ID" value="NZ_JBHTMX010000010.1"/>
</dbReference>
<dbReference type="InterPro" id="IPR003660">
    <property type="entry name" value="HAMP_dom"/>
</dbReference>
<accession>A0ABW3Z419</accession>
<keyword evidence="4" id="KW-0808">Transferase</keyword>
<sequence length="450" mass="48247">MLKTLRANVALLLIAANLPVIALAVWLGVRDFQAADLTDRDRLVQAAELVAARAATYGATPGPLSDEAVRAIFQDRGSRARIGVALVGPSGEIRAEEAQPQFGRAFLPREGLPDKRLPDDDRILKGRGADGKAYRYAVSEVANSDARVVAATPFDFMGRSQTQWLLLTLGLPALMTLLCVGLVLFGIERYVLRWIRLLRETAEAYHGGRLDVSAARLDEAPAELARLGAALDGMSQRVHERSGELEAAVVARDTLLRELHHRVKNNFQMIASLLALQRQEAPQSLSAVLRAPEDRVRAMAAAYKASYASGEIGHVEVGALIRDVAVQARDVGAGRSFDVDVEAEERVGEVDLDRGVSLALLLTELLNAASAAATSASVSAKADDEGRAVICVSTPVPSWRPESGLPMRLIRAYGDQLGSPIEDDGAGAICFRVALTFDKPAIGMKPPAAR</sequence>
<keyword evidence="7" id="KW-0067">ATP-binding</keyword>
<dbReference type="PANTHER" id="PTHR41523">
    <property type="entry name" value="TWO-COMPONENT SYSTEM SENSOR PROTEIN"/>
    <property type="match status" value="1"/>
</dbReference>
<dbReference type="Gene3D" id="3.30.450.20">
    <property type="entry name" value="PAS domain"/>
    <property type="match status" value="1"/>
</dbReference>
<keyword evidence="11" id="KW-1185">Reference proteome</keyword>
<organism evidence="10 11">
    <name type="scientific">Methylopila musalis</name>
    <dbReference type="NCBI Taxonomy" id="1134781"/>
    <lineage>
        <taxon>Bacteria</taxon>
        <taxon>Pseudomonadati</taxon>
        <taxon>Pseudomonadota</taxon>
        <taxon>Alphaproteobacteria</taxon>
        <taxon>Hyphomicrobiales</taxon>
        <taxon>Methylopilaceae</taxon>
        <taxon>Methylopila</taxon>
    </lineage>
</organism>
<feature type="transmembrane region" description="Helical" evidence="8">
    <location>
        <begin position="164"/>
        <end position="187"/>
    </location>
</feature>
<evidence type="ECO:0000256" key="7">
    <source>
        <dbReference type="ARBA" id="ARBA00022840"/>
    </source>
</evidence>
<evidence type="ECO:0000256" key="6">
    <source>
        <dbReference type="ARBA" id="ARBA00022777"/>
    </source>
</evidence>
<keyword evidence="8" id="KW-0812">Transmembrane</keyword>
<proteinExistence type="predicted"/>
<dbReference type="EC" id="2.7.13.3" evidence="2"/>
<evidence type="ECO:0000313" key="11">
    <source>
        <dbReference type="Proteomes" id="UP001597171"/>
    </source>
</evidence>
<evidence type="ECO:0000259" key="9">
    <source>
        <dbReference type="PROSITE" id="PS50885"/>
    </source>
</evidence>
<feature type="domain" description="HAMP" evidence="9">
    <location>
        <begin position="189"/>
        <end position="243"/>
    </location>
</feature>
<evidence type="ECO:0000256" key="1">
    <source>
        <dbReference type="ARBA" id="ARBA00000085"/>
    </source>
</evidence>